<dbReference type="OrthoDB" id="439127at2759"/>
<feature type="coiled-coil region" evidence="1">
    <location>
        <begin position="243"/>
        <end position="408"/>
    </location>
</feature>
<dbReference type="Proteomes" id="UP000649617">
    <property type="component" value="Unassembled WGS sequence"/>
</dbReference>
<keyword evidence="3" id="KW-0732">Signal</keyword>
<proteinExistence type="predicted"/>
<evidence type="ECO:0000313" key="4">
    <source>
        <dbReference type="EMBL" id="CAE7413083.1"/>
    </source>
</evidence>
<dbReference type="EMBL" id="CAJNIZ010018624">
    <property type="protein sequence ID" value="CAE7413083.1"/>
    <property type="molecule type" value="Genomic_DNA"/>
</dbReference>
<name>A0A812R1D7_SYMPI</name>
<evidence type="ECO:0000313" key="5">
    <source>
        <dbReference type="Proteomes" id="UP000649617"/>
    </source>
</evidence>
<comment type="caution">
    <text evidence="4">The sequence shown here is derived from an EMBL/GenBank/DDBJ whole genome shotgun (WGS) entry which is preliminary data.</text>
</comment>
<gene>
    <name evidence="4" type="ORF">SPIL2461_LOCUS10185</name>
</gene>
<feature type="chain" id="PRO_5032755893" evidence="3">
    <location>
        <begin position="28"/>
        <end position="491"/>
    </location>
</feature>
<sequence length="491" mass="54853">MASSSEAGAGVAAPLKLWWFWLRHVWGYLACLLETQGQRERESESFPEQKNERARAGAREGGKEREALNDYKTNASKALWLITKSLDAHKDEVAGSFESERQASEVAMRALRDELSKGLSERMAQAQKQEGVLSLDEYKKEASAVMASTSEALTAHRISTERECRKFYKKRFVDVVNGQLRNKAHWNNVKEWLGKLHTSMFRSGIGQITDDAQNYGTQYDPNFDFNAMDDECLHHEAQKQEAAQSLEQYKKGLDKDLAAAKSEHAKALEAQKQEAMHSLEQYKKEASTVMASTSEALTAHRTSTEKQLEAHAKALSEHRDEALKQLEASKEICQKNTAQAQEVLQQNLLSTREGLEKALGEHKEHTAQATELQKKEHSALKQALAKQVAELAKLETKLETKVEATQKEIMGGMEALKKSIDAQQASLLAFEAYKKASAEQMESFKARSAAAAAEVAEVQTKLETKFQKELQALQATLQAELKALQTPKTEG</sequence>
<evidence type="ECO:0000256" key="3">
    <source>
        <dbReference type="SAM" id="SignalP"/>
    </source>
</evidence>
<keyword evidence="1" id="KW-0175">Coiled coil</keyword>
<accession>A0A812R1D7</accession>
<feature type="region of interest" description="Disordered" evidence="2">
    <location>
        <begin position="39"/>
        <end position="65"/>
    </location>
</feature>
<evidence type="ECO:0000256" key="1">
    <source>
        <dbReference type="SAM" id="Coils"/>
    </source>
</evidence>
<keyword evidence="5" id="KW-1185">Reference proteome</keyword>
<organism evidence="4 5">
    <name type="scientific">Symbiodinium pilosum</name>
    <name type="common">Dinoflagellate</name>
    <dbReference type="NCBI Taxonomy" id="2952"/>
    <lineage>
        <taxon>Eukaryota</taxon>
        <taxon>Sar</taxon>
        <taxon>Alveolata</taxon>
        <taxon>Dinophyceae</taxon>
        <taxon>Suessiales</taxon>
        <taxon>Symbiodiniaceae</taxon>
        <taxon>Symbiodinium</taxon>
    </lineage>
</organism>
<evidence type="ECO:0000256" key="2">
    <source>
        <dbReference type="SAM" id="MobiDB-lite"/>
    </source>
</evidence>
<protein>
    <submittedName>
        <fullName evidence="4">Uncharacterized protein</fullName>
    </submittedName>
</protein>
<feature type="signal peptide" evidence="3">
    <location>
        <begin position="1"/>
        <end position="27"/>
    </location>
</feature>
<dbReference type="AlphaFoldDB" id="A0A812R1D7"/>
<reference evidence="4" key="1">
    <citation type="submission" date="2021-02" db="EMBL/GenBank/DDBJ databases">
        <authorList>
            <person name="Dougan E. K."/>
            <person name="Rhodes N."/>
            <person name="Thang M."/>
            <person name="Chan C."/>
        </authorList>
    </citation>
    <scope>NUCLEOTIDE SEQUENCE</scope>
</reference>